<dbReference type="AlphaFoldDB" id="A0AAE0P541"/>
<keyword evidence="5 6" id="KW-0472">Membrane</keyword>
<feature type="transmembrane region" description="Helical" evidence="6">
    <location>
        <begin position="265"/>
        <end position="283"/>
    </location>
</feature>
<evidence type="ECO:0000256" key="1">
    <source>
        <dbReference type="ARBA" id="ARBA00004141"/>
    </source>
</evidence>
<accession>A0AAE0P541</accession>
<evidence type="ECO:0000256" key="4">
    <source>
        <dbReference type="ARBA" id="ARBA00022989"/>
    </source>
</evidence>
<comment type="caution">
    <text evidence="8">The sequence shown here is derived from an EMBL/GenBank/DDBJ whole genome shotgun (WGS) entry which is preliminary data.</text>
</comment>
<evidence type="ECO:0000313" key="8">
    <source>
        <dbReference type="EMBL" id="KAK3393105.1"/>
    </source>
</evidence>
<name>A0AAE0P541_9PEZI</name>
<evidence type="ECO:0000256" key="6">
    <source>
        <dbReference type="SAM" id="Phobius"/>
    </source>
</evidence>
<evidence type="ECO:0000256" key="5">
    <source>
        <dbReference type="ARBA" id="ARBA00023136"/>
    </source>
</evidence>
<dbReference type="SUPFAM" id="SSF103473">
    <property type="entry name" value="MFS general substrate transporter"/>
    <property type="match status" value="1"/>
</dbReference>
<dbReference type="PANTHER" id="PTHR23504">
    <property type="entry name" value="MAJOR FACILITATOR SUPERFAMILY DOMAIN-CONTAINING PROTEIN 10"/>
    <property type="match status" value="1"/>
</dbReference>
<protein>
    <submittedName>
        <fullName evidence="8">Major facilitator superfamily domain-containing protein</fullName>
    </submittedName>
</protein>
<dbReference type="EMBL" id="JAULSW010000001">
    <property type="protein sequence ID" value="KAK3393105.1"/>
    <property type="molecule type" value="Genomic_DNA"/>
</dbReference>
<feature type="transmembrane region" description="Helical" evidence="6">
    <location>
        <begin position="352"/>
        <end position="372"/>
    </location>
</feature>
<feature type="transmembrane region" description="Helical" evidence="6">
    <location>
        <begin position="303"/>
        <end position="319"/>
    </location>
</feature>
<keyword evidence="4 6" id="KW-1133">Transmembrane helix</keyword>
<dbReference type="PROSITE" id="PS50850">
    <property type="entry name" value="MFS"/>
    <property type="match status" value="1"/>
</dbReference>
<keyword evidence="2" id="KW-0813">Transport</keyword>
<feature type="transmembrane region" description="Helical" evidence="6">
    <location>
        <begin position="208"/>
        <end position="228"/>
    </location>
</feature>
<sequence>MAAPVDPATRKRVLKVIFISLLLDLISFTFILPLFPKLLEFYRNIEAPLDAGAPPPKTLLSSILGYLNAYKAAFARPIDSRYDIVLLGGALGSLFSLLQAVASPFIGHLSDRYGRRTALLASMAGNILSVLLWVMAVDFRTFLASRIVGGLSEGNVQLATAIATDISDANNRGSTMALIGACFSIAFTFGPALGAWLSTISSVAANPFATAAAVSLFLIVTETVYLYFNLPETLPSMTKANKTNADEKKVSPAPAAVLHRTNSHFLLNLVHMTFLLFFSGMEFSLPFMTYDLFGYSSANNGRLLGYVGLVASLLQGGVTRRLPPLLSVRIGVVSCLVAFVLLARTFTVTGLYLAATCLATTSATVVMGLNALSSFEAGDGERGGKLGILRSWGQLGRGLGPILFTSVYWWAGREVAYEIGALGIAGVSLLALFGLKTPPGFVTAKPKAVKEEKKEL</sequence>
<feature type="transmembrane region" description="Helical" evidence="6">
    <location>
        <begin position="118"/>
        <end position="137"/>
    </location>
</feature>
<feature type="transmembrane region" description="Helical" evidence="6">
    <location>
        <begin position="392"/>
        <end position="411"/>
    </location>
</feature>
<proteinExistence type="predicted"/>
<feature type="transmembrane region" description="Helical" evidence="6">
    <location>
        <begin position="417"/>
        <end position="435"/>
    </location>
</feature>
<feature type="domain" description="Major facilitator superfamily (MFS) profile" evidence="7">
    <location>
        <begin position="13"/>
        <end position="438"/>
    </location>
</feature>
<keyword evidence="3 6" id="KW-0812">Transmembrane</keyword>
<feature type="transmembrane region" description="Helical" evidence="6">
    <location>
        <begin position="16"/>
        <end position="35"/>
    </location>
</feature>
<dbReference type="InterPro" id="IPR011701">
    <property type="entry name" value="MFS"/>
</dbReference>
<feature type="transmembrane region" description="Helical" evidence="6">
    <location>
        <begin position="84"/>
        <end position="106"/>
    </location>
</feature>
<comment type="subcellular location">
    <subcellularLocation>
        <location evidence="1">Membrane</location>
        <topology evidence="1">Multi-pass membrane protein</topology>
    </subcellularLocation>
</comment>
<evidence type="ECO:0000313" key="9">
    <source>
        <dbReference type="Proteomes" id="UP001285441"/>
    </source>
</evidence>
<dbReference type="Proteomes" id="UP001285441">
    <property type="component" value="Unassembled WGS sequence"/>
</dbReference>
<dbReference type="GO" id="GO:0016020">
    <property type="term" value="C:membrane"/>
    <property type="evidence" value="ECO:0007669"/>
    <property type="project" value="UniProtKB-SubCell"/>
</dbReference>
<dbReference type="Pfam" id="PF07690">
    <property type="entry name" value="MFS_1"/>
    <property type="match status" value="1"/>
</dbReference>
<evidence type="ECO:0000259" key="7">
    <source>
        <dbReference type="PROSITE" id="PS50850"/>
    </source>
</evidence>
<dbReference type="FunFam" id="1.20.1250.20:FF:000223">
    <property type="entry name" value="Major facilitator superfamily domain-containing protein"/>
    <property type="match status" value="1"/>
</dbReference>
<dbReference type="PANTHER" id="PTHR23504:SF31">
    <property type="entry name" value="MAJOR FACILITATOR SUPERFAMILY DOMAIN-CONTAINING PROTEIN 10"/>
    <property type="match status" value="1"/>
</dbReference>
<gene>
    <name evidence="8" type="ORF">B0H63DRAFT_457422</name>
</gene>
<feature type="transmembrane region" description="Helical" evidence="6">
    <location>
        <begin position="326"/>
        <end position="346"/>
    </location>
</feature>
<keyword evidence="9" id="KW-1185">Reference proteome</keyword>
<dbReference type="GO" id="GO:0022857">
    <property type="term" value="F:transmembrane transporter activity"/>
    <property type="evidence" value="ECO:0007669"/>
    <property type="project" value="InterPro"/>
</dbReference>
<feature type="transmembrane region" description="Helical" evidence="6">
    <location>
        <begin position="176"/>
        <end position="196"/>
    </location>
</feature>
<dbReference type="InterPro" id="IPR036259">
    <property type="entry name" value="MFS_trans_sf"/>
</dbReference>
<reference evidence="8" key="2">
    <citation type="submission" date="2023-06" db="EMBL/GenBank/DDBJ databases">
        <authorList>
            <consortium name="Lawrence Berkeley National Laboratory"/>
            <person name="Haridas S."/>
            <person name="Hensen N."/>
            <person name="Bonometti L."/>
            <person name="Westerberg I."/>
            <person name="Brannstrom I.O."/>
            <person name="Guillou S."/>
            <person name="Cros-Aarteil S."/>
            <person name="Calhoun S."/>
            <person name="Kuo A."/>
            <person name="Mondo S."/>
            <person name="Pangilinan J."/>
            <person name="Riley R."/>
            <person name="LaButti K."/>
            <person name="Andreopoulos B."/>
            <person name="Lipzen A."/>
            <person name="Chen C."/>
            <person name="Yanf M."/>
            <person name="Daum C."/>
            <person name="Ng V."/>
            <person name="Clum A."/>
            <person name="Steindorff A."/>
            <person name="Ohm R."/>
            <person name="Martin F."/>
            <person name="Silar P."/>
            <person name="Natvig D."/>
            <person name="Lalanne C."/>
            <person name="Gautier V."/>
            <person name="Ament-velasquez S.L."/>
            <person name="Kruys A."/>
            <person name="Hutchinson M.I."/>
            <person name="Powell A.J."/>
            <person name="Barry K."/>
            <person name="Miller A.N."/>
            <person name="Grigoriev I.V."/>
            <person name="Debuchy R."/>
            <person name="Gladieux P."/>
            <person name="Thoren M.H."/>
            <person name="Johannesson H."/>
        </authorList>
    </citation>
    <scope>NUCLEOTIDE SEQUENCE</scope>
    <source>
        <strain evidence="8">CBS 232.78</strain>
    </source>
</reference>
<organism evidence="8 9">
    <name type="scientific">Podospora didyma</name>
    <dbReference type="NCBI Taxonomy" id="330526"/>
    <lineage>
        <taxon>Eukaryota</taxon>
        <taxon>Fungi</taxon>
        <taxon>Dikarya</taxon>
        <taxon>Ascomycota</taxon>
        <taxon>Pezizomycotina</taxon>
        <taxon>Sordariomycetes</taxon>
        <taxon>Sordariomycetidae</taxon>
        <taxon>Sordariales</taxon>
        <taxon>Podosporaceae</taxon>
        <taxon>Podospora</taxon>
    </lineage>
</organism>
<reference evidence="8" key="1">
    <citation type="journal article" date="2023" name="Mol. Phylogenet. Evol.">
        <title>Genome-scale phylogeny and comparative genomics of the fungal order Sordariales.</title>
        <authorList>
            <person name="Hensen N."/>
            <person name="Bonometti L."/>
            <person name="Westerberg I."/>
            <person name="Brannstrom I.O."/>
            <person name="Guillou S."/>
            <person name="Cros-Aarteil S."/>
            <person name="Calhoun S."/>
            <person name="Haridas S."/>
            <person name="Kuo A."/>
            <person name="Mondo S."/>
            <person name="Pangilinan J."/>
            <person name="Riley R."/>
            <person name="LaButti K."/>
            <person name="Andreopoulos B."/>
            <person name="Lipzen A."/>
            <person name="Chen C."/>
            <person name="Yan M."/>
            <person name="Daum C."/>
            <person name="Ng V."/>
            <person name="Clum A."/>
            <person name="Steindorff A."/>
            <person name="Ohm R.A."/>
            <person name="Martin F."/>
            <person name="Silar P."/>
            <person name="Natvig D.O."/>
            <person name="Lalanne C."/>
            <person name="Gautier V."/>
            <person name="Ament-Velasquez S.L."/>
            <person name="Kruys A."/>
            <person name="Hutchinson M.I."/>
            <person name="Powell A.J."/>
            <person name="Barry K."/>
            <person name="Miller A.N."/>
            <person name="Grigoriev I.V."/>
            <person name="Debuchy R."/>
            <person name="Gladieux P."/>
            <person name="Hiltunen Thoren M."/>
            <person name="Johannesson H."/>
        </authorList>
    </citation>
    <scope>NUCLEOTIDE SEQUENCE</scope>
    <source>
        <strain evidence="8">CBS 232.78</strain>
    </source>
</reference>
<evidence type="ECO:0000256" key="2">
    <source>
        <dbReference type="ARBA" id="ARBA00022448"/>
    </source>
</evidence>
<evidence type="ECO:0000256" key="3">
    <source>
        <dbReference type="ARBA" id="ARBA00022692"/>
    </source>
</evidence>
<dbReference type="Gene3D" id="1.20.1250.20">
    <property type="entry name" value="MFS general substrate transporter like domains"/>
    <property type="match status" value="1"/>
</dbReference>
<dbReference type="InterPro" id="IPR020846">
    <property type="entry name" value="MFS_dom"/>
</dbReference>